<keyword evidence="8" id="KW-1185">Reference proteome</keyword>
<dbReference type="PROSITE" id="PS00862">
    <property type="entry name" value="OX2_COVAL_FAD"/>
    <property type="match status" value="1"/>
</dbReference>
<dbReference type="AlphaFoldDB" id="A0A8H7CMH9"/>
<evidence type="ECO:0000256" key="2">
    <source>
        <dbReference type="ARBA" id="ARBA00005466"/>
    </source>
</evidence>
<dbReference type="Pfam" id="PF01565">
    <property type="entry name" value="FAD_binding_4"/>
    <property type="match status" value="1"/>
</dbReference>
<dbReference type="PANTHER" id="PTHR42973:SF39">
    <property type="entry name" value="FAD-BINDING PCMH-TYPE DOMAIN-CONTAINING PROTEIN"/>
    <property type="match status" value="1"/>
</dbReference>
<gene>
    <name evidence="7" type="ORF">MSAN_02102200</name>
</gene>
<accession>A0A8H7CMH9</accession>
<evidence type="ECO:0000256" key="5">
    <source>
        <dbReference type="ARBA" id="ARBA00023002"/>
    </source>
</evidence>
<dbReference type="OrthoDB" id="9983560at2759"/>
<evidence type="ECO:0000313" key="7">
    <source>
        <dbReference type="EMBL" id="KAF7340738.1"/>
    </source>
</evidence>
<feature type="domain" description="FAD-binding PCMH-type" evidence="6">
    <location>
        <begin position="128"/>
        <end position="308"/>
    </location>
</feature>
<dbReference type="GO" id="GO:0016491">
    <property type="term" value="F:oxidoreductase activity"/>
    <property type="evidence" value="ECO:0007669"/>
    <property type="project" value="UniProtKB-KW"/>
</dbReference>
<dbReference type="Pfam" id="PF08031">
    <property type="entry name" value="BBE"/>
    <property type="match status" value="1"/>
</dbReference>
<evidence type="ECO:0000256" key="3">
    <source>
        <dbReference type="ARBA" id="ARBA00022630"/>
    </source>
</evidence>
<keyword evidence="3" id="KW-0285">Flavoprotein</keyword>
<keyword evidence="5" id="KW-0560">Oxidoreductase</keyword>
<keyword evidence="4" id="KW-0274">FAD</keyword>
<comment type="similarity">
    <text evidence="2">Belongs to the oxygen-dependent FAD-linked oxidoreductase family.</text>
</comment>
<dbReference type="PANTHER" id="PTHR42973">
    <property type="entry name" value="BINDING OXIDOREDUCTASE, PUTATIVE (AFU_ORTHOLOGUE AFUA_1G17690)-RELATED"/>
    <property type="match status" value="1"/>
</dbReference>
<dbReference type="InterPro" id="IPR012951">
    <property type="entry name" value="BBE"/>
</dbReference>
<proteinExistence type="inferred from homology"/>
<protein>
    <submittedName>
        <fullName evidence="7">FAD-binding domain-containing protein</fullName>
    </submittedName>
</protein>
<evidence type="ECO:0000256" key="4">
    <source>
        <dbReference type="ARBA" id="ARBA00022827"/>
    </source>
</evidence>
<dbReference type="PROSITE" id="PS51387">
    <property type="entry name" value="FAD_PCMH"/>
    <property type="match status" value="1"/>
</dbReference>
<dbReference type="SUPFAM" id="SSF56176">
    <property type="entry name" value="FAD-binding/transporter-associated domain-like"/>
    <property type="match status" value="1"/>
</dbReference>
<dbReference type="Proteomes" id="UP000623467">
    <property type="component" value="Unassembled WGS sequence"/>
</dbReference>
<reference evidence="7" key="1">
    <citation type="submission" date="2020-05" db="EMBL/GenBank/DDBJ databases">
        <title>Mycena genomes resolve the evolution of fungal bioluminescence.</title>
        <authorList>
            <person name="Tsai I.J."/>
        </authorList>
    </citation>
    <scope>NUCLEOTIDE SEQUENCE</scope>
    <source>
        <strain evidence="7">160909Yilan</strain>
    </source>
</reference>
<organism evidence="7 8">
    <name type="scientific">Mycena sanguinolenta</name>
    <dbReference type="NCBI Taxonomy" id="230812"/>
    <lineage>
        <taxon>Eukaryota</taxon>
        <taxon>Fungi</taxon>
        <taxon>Dikarya</taxon>
        <taxon>Basidiomycota</taxon>
        <taxon>Agaricomycotina</taxon>
        <taxon>Agaricomycetes</taxon>
        <taxon>Agaricomycetidae</taxon>
        <taxon>Agaricales</taxon>
        <taxon>Marasmiineae</taxon>
        <taxon>Mycenaceae</taxon>
        <taxon>Mycena</taxon>
    </lineage>
</organism>
<dbReference type="InterPro" id="IPR006093">
    <property type="entry name" value="Oxy_OxRdtase_FAD_BS"/>
</dbReference>
<dbReference type="Gene3D" id="3.30.465.10">
    <property type="match status" value="2"/>
</dbReference>
<comment type="caution">
    <text evidence="7">The sequence shown here is derived from an EMBL/GenBank/DDBJ whole genome shotgun (WGS) entry which is preliminary data.</text>
</comment>
<dbReference type="InterPro" id="IPR016169">
    <property type="entry name" value="FAD-bd_PCMH_sub2"/>
</dbReference>
<evidence type="ECO:0000313" key="8">
    <source>
        <dbReference type="Proteomes" id="UP000623467"/>
    </source>
</evidence>
<evidence type="ECO:0000259" key="6">
    <source>
        <dbReference type="PROSITE" id="PS51387"/>
    </source>
</evidence>
<evidence type="ECO:0000256" key="1">
    <source>
        <dbReference type="ARBA" id="ARBA00001974"/>
    </source>
</evidence>
<dbReference type="EMBL" id="JACAZH010000029">
    <property type="protein sequence ID" value="KAF7340738.1"/>
    <property type="molecule type" value="Genomic_DNA"/>
</dbReference>
<dbReference type="InterPro" id="IPR006094">
    <property type="entry name" value="Oxid_FAD_bind_N"/>
</dbReference>
<sequence length="582" mass="61852">MVKKAHQSHFRTICDFLPPLFSSSLAPCISRSRTRSARYAVMSPGSVGYPKAAAWSKLNATIGGRLVQVVPTAKYCASLPGAACTDAQWTSALFRSTIPGSMVDNNWEQGYDLTPPSLCLRNATTCDQGNVPIFSVEAQSAADIQAAVKFASRNNLRLVVKSSGHDVLGRSTAPSSLLIRTTGLQNISMTDAFFVGKQNMGPAVTVDSGVRTQTLYQETKKNGKIVVAPTAATVCPAGGYVQGAGHSALSPLFGLAADNVLQFSIVIASGDLLQVNSISHPDLFYALRGGGAGSWGVIVSATFRTFPAFDEAFSIIEIAASSNAAMGALATVLARHIFDLDSVRAGQYFYVFAATSNTTALTLQLLTHIANRTAVQAAQLLAPFRNAALALPNVSLVAEEYVVQNVNDALFTADDAAGKDMVVGSRLIPASVLRERPETVGTVYEQLLDAGALEVASFVVAGGQVTANANISSAVHPAWRTAKTHLLTGNFWTDQTPLSEIDVLRRNFQTTQLPIMEQLAGNNGAAYSNEADVNEPHFQTTFFGPNYAKLTAIKAKYDPDDLFIVGAGVGSERWDEWGLCTV</sequence>
<comment type="cofactor">
    <cofactor evidence="1">
        <name>FAD</name>
        <dbReference type="ChEBI" id="CHEBI:57692"/>
    </cofactor>
</comment>
<dbReference type="InterPro" id="IPR016166">
    <property type="entry name" value="FAD-bd_PCMH"/>
</dbReference>
<name>A0A8H7CMH9_9AGAR</name>
<dbReference type="GO" id="GO:0071949">
    <property type="term" value="F:FAD binding"/>
    <property type="evidence" value="ECO:0007669"/>
    <property type="project" value="InterPro"/>
</dbReference>
<dbReference type="InterPro" id="IPR036318">
    <property type="entry name" value="FAD-bd_PCMH-like_sf"/>
</dbReference>
<dbReference type="InterPro" id="IPR050416">
    <property type="entry name" value="FAD-linked_Oxidoreductase"/>
</dbReference>